<gene>
    <name evidence="2" type="ORF">Pcinc_001334</name>
</gene>
<proteinExistence type="predicted"/>
<name>A0AAE1L3Z9_PETCI</name>
<evidence type="ECO:0000313" key="3">
    <source>
        <dbReference type="Proteomes" id="UP001286313"/>
    </source>
</evidence>
<dbReference type="AlphaFoldDB" id="A0AAE1L3Z9"/>
<dbReference type="InterPro" id="IPR000477">
    <property type="entry name" value="RT_dom"/>
</dbReference>
<evidence type="ECO:0000259" key="1">
    <source>
        <dbReference type="PROSITE" id="PS50878"/>
    </source>
</evidence>
<dbReference type="EMBL" id="JAWQEG010000080">
    <property type="protein sequence ID" value="KAK3894923.1"/>
    <property type="molecule type" value="Genomic_DNA"/>
</dbReference>
<keyword evidence="3" id="KW-1185">Reference proteome</keyword>
<reference evidence="2" key="1">
    <citation type="submission" date="2023-10" db="EMBL/GenBank/DDBJ databases">
        <title>Genome assemblies of two species of porcelain crab, Petrolisthes cinctipes and Petrolisthes manimaculis (Anomura: Porcellanidae).</title>
        <authorList>
            <person name="Angst P."/>
        </authorList>
    </citation>
    <scope>NUCLEOTIDE SEQUENCE</scope>
    <source>
        <strain evidence="2">PB745_01</strain>
        <tissue evidence="2">Gill</tissue>
    </source>
</reference>
<dbReference type="PANTHER" id="PTHR33332">
    <property type="entry name" value="REVERSE TRANSCRIPTASE DOMAIN-CONTAINING PROTEIN"/>
    <property type="match status" value="1"/>
</dbReference>
<protein>
    <recommendedName>
        <fullName evidence="1">Reverse transcriptase domain-containing protein</fullName>
    </recommendedName>
</protein>
<organism evidence="2 3">
    <name type="scientific">Petrolisthes cinctipes</name>
    <name type="common">Flat porcelain crab</name>
    <dbReference type="NCBI Taxonomy" id="88211"/>
    <lineage>
        <taxon>Eukaryota</taxon>
        <taxon>Metazoa</taxon>
        <taxon>Ecdysozoa</taxon>
        <taxon>Arthropoda</taxon>
        <taxon>Crustacea</taxon>
        <taxon>Multicrustacea</taxon>
        <taxon>Malacostraca</taxon>
        <taxon>Eumalacostraca</taxon>
        <taxon>Eucarida</taxon>
        <taxon>Decapoda</taxon>
        <taxon>Pleocyemata</taxon>
        <taxon>Anomura</taxon>
        <taxon>Galatheoidea</taxon>
        <taxon>Porcellanidae</taxon>
        <taxon>Petrolisthes</taxon>
    </lineage>
</organism>
<dbReference type="PROSITE" id="PS50878">
    <property type="entry name" value="RT_POL"/>
    <property type="match status" value="1"/>
</dbReference>
<accession>A0AAE1L3Z9</accession>
<dbReference type="Pfam" id="PF00078">
    <property type="entry name" value="RVT_1"/>
    <property type="match status" value="1"/>
</dbReference>
<evidence type="ECO:0000313" key="2">
    <source>
        <dbReference type="EMBL" id="KAK3894923.1"/>
    </source>
</evidence>
<dbReference type="Proteomes" id="UP001286313">
    <property type="component" value="Unassembled WGS sequence"/>
</dbReference>
<sequence>MSQQYLVKLTTVDLEKAFELASKDAILQTLVKKGIRDRLLTWTQDYLSGRSAKVRFQGHFSRDLENGTPVLFNVLMENLVSINLGQGTKLFCCLDDIQLTVRGNNKLRKAQSALSKIQKACQELGLKVNARKTKAMAVNYPTPKEKLKMQGAHIDWVRQHQCLGIWFDDKLDFKVEIEYLRKRAINRIKVMRTITGTRTGADFSVLRL</sequence>
<feature type="domain" description="Reverse transcriptase" evidence="1">
    <location>
        <begin position="1"/>
        <end position="154"/>
    </location>
</feature>
<comment type="caution">
    <text evidence="2">The sequence shown here is derived from an EMBL/GenBank/DDBJ whole genome shotgun (WGS) entry which is preliminary data.</text>
</comment>